<gene>
    <name evidence="1" type="ORF">GcM1_126008</name>
</gene>
<accession>A0A420JC12</accession>
<dbReference type="Proteomes" id="UP000285326">
    <property type="component" value="Unassembled WGS sequence"/>
</dbReference>
<sequence>VEGLRPTQSFLESIYQIDSSFSDYWTSKLEDEARSSDIGWEKKFPDGIEISEIFERTQATKASVSSQNTSFAVFKGQNSSDIEVKTAPPLSGSKKPLCPCGWNHYYAECFYINKKARPLNFKPSTERLQKVEKFLMDPSNRNKVEDALKKAEKFKLKQANSEFVQASAAVTTALFSKP</sequence>
<evidence type="ECO:0000313" key="2">
    <source>
        <dbReference type="Proteomes" id="UP000285326"/>
    </source>
</evidence>
<proteinExistence type="predicted"/>
<protein>
    <submittedName>
        <fullName evidence="1">Uncharacterized protein</fullName>
    </submittedName>
</protein>
<name>A0A420JC12_9PEZI</name>
<dbReference type="EMBL" id="MCBS01012625">
    <property type="protein sequence ID" value="RKF84282.1"/>
    <property type="molecule type" value="Genomic_DNA"/>
</dbReference>
<reference evidence="1 2" key="1">
    <citation type="journal article" date="2018" name="BMC Genomics">
        <title>Comparative genome analyses reveal sequence features reflecting distinct modes of host-adaptation between dicot and monocot powdery mildew.</title>
        <authorList>
            <person name="Wu Y."/>
            <person name="Ma X."/>
            <person name="Pan Z."/>
            <person name="Kale S.D."/>
            <person name="Song Y."/>
            <person name="King H."/>
            <person name="Zhang Q."/>
            <person name="Presley C."/>
            <person name="Deng X."/>
            <person name="Wei C.I."/>
            <person name="Xiao S."/>
        </authorList>
    </citation>
    <scope>NUCLEOTIDE SEQUENCE [LARGE SCALE GENOMIC DNA]</scope>
    <source>
        <strain evidence="1">UMSG1</strain>
    </source>
</reference>
<comment type="caution">
    <text evidence="1">The sequence shown here is derived from an EMBL/GenBank/DDBJ whole genome shotgun (WGS) entry which is preliminary data.</text>
</comment>
<feature type="non-terminal residue" evidence="1">
    <location>
        <position position="1"/>
    </location>
</feature>
<dbReference type="AlphaFoldDB" id="A0A420JC12"/>
<organism evidence="1 2">
    <name type="scientific">Golovinomyces cichoracearum</name>
    <dbReference type="NCBI Taxonomy" id="62708"/>
    <lineage>
        <taxon>Eukaryota</taxon>
        <taxon>Fungi</taxon>
        <taxon>Dikarya</taxon>
        <taxon>Ascomycota</taxon>
        <taxon>Pezizomycotina</taxon>
        <taxon>Leotiomycetes</taxon>
        <taxon>Erysiphales</taxon>
        <taxon>Erysiphaceae</taxon>
        <taxon>Golovinomyces</taxon>
    </lineage>
</organism>
<evidence type="ECO:0000313" key="1">
    <source>
        <dbReference type="EMBL" id="RKF84282.1"/>
    </source>
</evidence>